<proteinExistence type="predicted"/>
<keyword evidence="1" id="KW-1133">Transmembrane helix</keyword>
<dbReference type="AlphaFoldDB" id="A0A1S8TF76"/>
<name>A0A1S8TF76_9CLOT</name>
<evidence type="ECO:0000313" key="2">
    <source>
        <dbReference type="EMBL" id="OOM76453.1"/>
    </source>
</evidence>
<evidence type="ECO:0000313" key="3">
    <source>
        <dbReference type="Proteomes" id="UP000190890"/>
    </source>
</evidence>
<gene>
    <name evidence="2" type="ORF">CLPUN_26850</name>
</gene>
<protein>
    <submittedName>
        <fullName evidence="2">Uncharacterized protein</fullName>
    </submittedName>
</protein>
<keyword evidence="1" id="KW-0472">Membrane</keyword>
<reference evidence="2 3" key="1">
    <citation type="submission" date="2016-05" db="EMBL/GenBank/DDBJ databases">
        <title>Microbial solvent formation.</title>
        <authorList>
            <person name="Poehlein A."/>
            <person name="Montoya Solano J.D."/>
            <person name="Flitsch S."/>
            <person name="Krabben P."/>
            <person name="Duerre P."/>
            <person name="Daniel R."/>
        </authorList>
    </citation>
    <scope>NUCLEOTIDE SEQUENCE [LARGE SCALE GENOMIC DNA]</scope>
    <source>
        <strain evidence="2 3">DSM 2619</strain>
    </source>
</reference>
<accession>A0A1S8TF76</accession>
<sequence>MDVQRILFTVIKIFLARTIAIFGADAIAPQKTGLQIEQITYMVIGGLHGTIAVFTVQNL</sequence>
<dbReference type="EMBL" id="LZZM01000173">
    <property type="protein sequence ID" value="OOM76453.1"/>
    <property type="molecule type" value="Genomic_DNA"/>
</dbReference>
<comment type="caution">
    <text evidence="2">The sequence shown here is derived from an EMBL/GenBank/DDBJ whole genome shotgun (WGS) entry which is preliminary data.</text>
</comment>
<organism evidence="2 3">
    <name type="scientific">Clostridium puniceum</name>
    <dbReference type="NCBI Taxonomy" id="29367"/>
    <lineage>
        <taxon>Bacteria</taxon>
        <taxon>Bacillati</taxon>
        <taxon>Bacillota</taxon>
        <taxon>Clostridia</taxon>
        <taxon>Eubacteriales</taxon>
        <taxon>Clostridiaceae</taxon>
        <taxon>Clostridium</taxon>
    </lineage>
</organism>
<dbReference type="RefSeq" id="WP_077847786.1">
    <property type="nucleotide sequence ID" value="NZ_LZZM01000173.1"/>
</dbReference>
<feature type="transmembrane region" description="Helical" evidence="1">
    <location>
        <begin position="39"/>
        <end position="56"/>
    </location>
</feature>
<keyword evidence="3" id="KW-1185">Reference proteome</keyword>
<dbReference type="Proteomes" id="UP000190890">
    <property type="component" value="Unassembled WGS sequence"/>
</dbReference>
<dbReference type="STRING" id="29367.CLPUN_26850"/>
<evidence type="ECO:0000256" key="1">
    <source>
        <dbReference type="SAM" id="Phobius"/>
    </source>
</evidence>
<feature type="transmembrane region" description="Helical" evidence="1">
    <location>
        <begin position="6"/>
        <end position="27"/>
    </location>
</feature>
<keyword evidence="1" id="KW-0812">Transmembrane</keyword>